<dbReference type="InterPro" id="IPR051401">
    <property type="entry name" value="GtrA_CellWall_Glycosyl"/>
</dbReference>
<protein>
    <submittedName>
        <fullName evidence="8">GtrA family protein</fullName>
    </submittedName>
</protein>
<evidence type="ECO:0000259" key="7">
    <source>
        <dbReference type="Pfam" id="PF04138"/>
    </source>
</evidence>
<comment type="subcellular location">
    <subcellularLocation>
        <location evidence="1">Membrane</location>
        <topology evidence="1">Multi-pass membrane protein</topology>
    </subcellularLocation>
</comment>
<dbReference type="Pfam" id="PF04138">
    <property type="entry name" value="GtrA_DPMS_TM"/>
    <property type="match status" value="1"/>
</dbReference>
<evidence type="ECO:0000256" key="3">
    <source>
        <dbReference type="ARBA" id="ARBA00022692"/>
    </source>
</evidence>
<evidence type="ECO:0000256" key="6">
    <source>
        <dbReference type="SAM" id="Phobius"/>
    </source>
</evidence>
<keyword evidence="5 6" id="KW-0472">Membrane</keyword>
<comment type="caution">
    <text evidence="8">The sequence shown here is derived from an EMBL/GenBank/DDBJ whole genome shotgun (WGS) entry which is preliminary data.</text>
</comment>
<dbReference type="PANTHER" id="PTHR38459:SF1">
    <property type="entry name" value="PROPHAGE BACTOPRENOL-LINKED GLUCOSE TRANSLOCASE HOMOLOG"/>
    <property type="match status" value="1"/>
</dbReference>
<dbReference type="EMBL" id="JAOWKZ010000001">
    <property type="protein sequence ID" value="MCV2870696.1"/>
    <property type="molecule type" value="Genomic_DNA"/>
</dbReference>
<keyword evidence="4 6" id="KW-1133">Transmembrane helix</keyword>
<dbReference type="PANTHER" id="PTHR38459">
    <property type="entry name" value="PROPHAGE BACTOPRENOL-LINKED GLUCOSE TRANSLOCASE HOMOLOG"/>
    <property type="match status" value="1"/>
</dbReference>
<evidence type="ECO:0000256" key="5">
    <source>
        <dbReference type="ARBA" id="ARBA00023136"/>
    </source>
</evidence>
<gene>
    <name evidence="8" type="ORF">OEZ71_00135</name>
</gene>
<evidence type="ECO:0000313" key="8">
    <source>
        <dbReference type="EMBL" id="MCV2870696.1"/>
    </source>
</evidence>
<feature type="transmembrane region" description="Helical" evidence="6">
    <location>
        <begin position="108"/>
        <end position="127"/>
    </location>
</feature>
<dbReference type="Proteomes" id="UP001652564">
    <property type="component" value="Unassembled WGS sequence"/>
</dbReference>
<evidence type="ECO:0000313" key="9">
    <source>
        <dbReference type="Proteomes" id="UP001652564"/>
    </source>
</evidence>
<accession>A0ABT2ZHU8</accession>
<proteinExistence type="inferred from homology"/>
<keyword evidence="3 6" id="KW-0812">Transmembrane</keyword>
<dbReference type="InterPro" id="IPR007267">
    <property type="entry name" value="GtrA_DPMS_TM"/>
</dbReference>
<dbReference type="RefSeq" id="WP_263737904.1">
    <property type="nucleotide sequence ID" value="NZ_JAOWKZ010000001.1"/>
</dbReference>
<name>A0ABT2ZHU8_9RHOB</name>
<reference evidence="8 9" key="1">
    <citation type="submission" date="2022-10" db="EMBL/GenBank/DDBJ databases">
        <title>Defluviimonas sp. nov., isolated from ocean surface sediments.</title>
        <authorList>
            <person name="He W."/>
            <person name="Wang L."/>
            <person name="Zhang D.-F."/>
        </authorList>
    </citation>
    <scope>NUCLEOTIDE SEQUENCE [LARGE SCALE GENOMIC DNA]</scope>
    <source>
        <strain evidence="8 9">WL0050</strain>
    </source>
</reference>
<feature type="domain" description="GtrA/DPMS transmembrane" evidence="7">
    <location>
        <begin position="16"/>
        <end position="126"/>
    </location>
</feature>
<evidence type="ECO:0000256" key="1">
    <source>
        <dbReference type="ARBA" id="ARBA00004141"/>
    </source>
</evidence>
<evidence type="ECO:0000256" key="2">
    <source>
        <dbReference type="ARBA" id="ARBA00009399"/>
    </source>
</evidence>
<sequence length="141" mass="15770">MILALQERPGLWRFVKFLFVGVVNTAFGWVIYALLLRIGGLPWQLSLALAYVIGVMWNFITHARIVFKTKGFGRLPAYILAYVAAFALNKWVLSLLIAAGLSELWSQALLLPPMAIVTFFLISYVLTDEIPLVTGRRGRGS</sequence>
<organism evidence="8 9">
    <name type="scientific">Albidovulum litorale</name>
    <dbReference type="NCBI Taxonomy" id="2984134"/>
    <lineage>
        <taxon>Bacteria</taxon>
        <taxon>Pseudomonadati</taxon>
        <taxon>Pseudomonadota</taxon>
        <taxon>Alphaproteobacteria</taxon>
        <taxon>Rhodobacterales</taxon>
        <taxon>Paracoccaceae</taxon>
        <taxon>Albidovulum</taxon>
    </lineage>
</organism>
<feature type="transmembrane region" description="Helical" evidence="6">
    <location>
        <begin position="12"/>
        <end position="35"/>
    </location>
</feature>
<feature type="transmembrane region" description="Helical" evidence="6">
    <location>
        <begin position="79"/>
        <end position="102"/>
    </location>
</feature>
<feature type="transmembrane region" description="Helical" evidence="6">
    <location>
        <begin position="47"/>
        <end position="67"/>
    </location>
</feature>
<keyword evidence="9" id="KW-1185">Reference proteome</keyword>
<comment type="similarity">
    <text evidence="2">Belongs to the GtrA family.</text>
</comment>
<evidence type="ECO:0000256" key="4">
    <source>
        <dbReference type="ARBA" id="ARBA00022989"/>
    </source>
</evidence>